<sequence>MKTMSVKEASQKWGITERRVSTLCNKGRIPGTVKSGKIWRIPCDAEKPADLRVKNGTYQKGKKMKNLPMPVGISDYRLASTQYYYVDKTLMIKDFLDERPMVSLFTRPRRFGKTLNMDMLRTFFEKTEEDTSIYFKDKKIWACGQAYREAQGKYPVIFVTFKDIKRNTWEETYQHISKIIIKEFERHSELLTSSQCSEYEKAYYRKVVEDRADKTDMMTAFGNLSQMLDEHYGIPPIIIIDEYDTPIQQGYMRGFYDEVILFMRNLFSGGLKDNKHLSYGFLTGILRGAKESIFSGLNNLKINSILDTKYSEYFGFTPDEVRAMAESEGMSDRVDEICAWYDGYRFGNTDIFNPWSVINYFSNDCQPRAFWQATGSNDIIGEVLSLAEDELMDQLKSLLQGQSLLTYIDTNVIYPQIKDNPSSVFSFLLVAGYLKVVKTDFSFSGDFMCEVALPNREITIVYNKEILQKMTTLIPQSTAISIQEALYTKDAQQLQTQMSKLLMQSASYYDTVGESFYHGLVLGLCAMMDHRYDITSNRESGEGRYDIQLMPKMKQDPGILIEFKAANKASEQELHTLAEAALEQIEERRYDTEMITRGVISIFKYGVAFSGKHAVVKMKQTSGKK</sequence>
<dbReference type="Proteomes" id="UP000284178">
    <property type="component" value="Unassembled WGS sequence"/>
</dbReference>
<evidence type="ECO:0000313" key="3">
    <source>
        <dbReference type="Proteomes" id="UP000284178"/>
    </source>
</evidence>
<gene>
    <name evidence="2" type="ORF">DWY25_09920</name>
</gene>
<dbReference type="RefSeq" id="WP_117895099.1">
    <property type="nucleotide sequence ID" value="NZ_CABJCV010000011.1"/>
</dbReference>
<dbReference type="SUPFAM" id="SSF52540">
    <property type="entry name" value="P-loop containing nucleoside triphosphate hydrolases"/>
    <property type="match status" value="1"/>
</dbReference>
<accession>A0A412FZB7</accession>
<dbReference type="InterPro" id="IPR027417">
    <property type="entry name" value="P-loop_NTPase"/>
</dbReference>
<dbReference type="Pfam" id="PF08011">
    <property type="entry name" value="PDDEXK_9"/>
    <property type="match status" value="1"/>
</dbReference>
<dbReference type="GeneID" id="83015717"/>
<feature type="domain" description="AAA-ATPase-like" evidence="1">
    <location>
        <begin position="70"/>
        <end position="294"/>
    </location>
</feature>
<organism evidence="2 3">
    <name type="scientific">Holdemania filiformis</name>
    <dbReference type="NCBI Taxonomy" id="61171"/>
    <lineage>
        <taxon>Bacteria</taxon>
        <taxon>Bacillati</taxon>
        <taxon>Bacillota</taxon>
        <taxon>Erysipelotrichia</taxon>
        <taxon>Erysipelotrichales</taxon>
        <taxon>Erysipelotrichaceae</taxon>
        <taxon>Holdemania</taxon>
    </lineage>
</organism>
<comment type="caution">
    <text evidence="2">The sequence shown here is derived from an EMBL/GenBank/DDBJ whole genome shotgun (WGS) entry which is preliminary data.</text>
</comment>
<evidence type="ECO:0000313" key="2">
    <source>
        <dbReference type="EMBL" id="RGR73534.1"/>
    </source>
</evidence>
<dbReference type="PANTHER" id="PTHR34825:SF1">
    <property type="entry name" value="AAA-ATPASE-LIKE DOMAIN-CONTAINING PROTEIN"/>
    <property type="match status" value="1"/>
</dbReference>
<dbReference type="AlphaFoldDB" id="A0A412FZB7"/>
<dbReference type="PANTHER" id="PTHR34825">
    <property type="entry name" value="CONSERVED PROTEIN, WITH A WEAK D-GALACTARATE DEHYDRATASE/ALTRONATE HYDROLASE DOMAIN"/>
    <property type="match status" value="1"/>
</dbReference>
<evidence type="ECO:0000259" key="1">
    <source>
        <dbReference type="Pfam" id="PF09820"/>
    </source>
</evidence>
<proteinExistence type="predicted"/>
<name>A0A412FZB7_9FIRM</name>
<dbReference type="EMBL" id="QRUP01000011">
    <property type="protein sequence ID" value="RGR73534.1"/>
    <property type="molecule type" value="Genomic_DNA"/>
</dbReference>
<reference evidence="2 3" key="1">
    <citation type="submission" date="2018-08" db="EMBL/GenBank/DDBJ databases">
        <title>A genome reference for cultivated species of the human gut microbiota.</title>
        <authorList>
            <person name="Zou Y."/>
            <person name="Xue W."/>
            <person name="Luo G."/>
        </authorList>
    </citation>
    <scope>NUCLEOTIDE SEQUENCE [LARGE SCALE GENOMIC DNA]</scope>
    <source>
        <strain evidence="2 3">AF24-29</strain>
    </source>
</reference>
<dbReference type="InterPro" id="IPR018631">
    <property type="entry name" value="AAA-ATPase-like_dom"/>
</dbReference>
<dbReference type="InterPro" id="IPR012547">
    <property type="entry name" value="PDDEXK_9"/>
</dbReference>
<dbReference type="Pfam" id="PF09820">
    <property type="entry name" value="AAA-ATPase_like"/>
    <property type="match status" value="1"/>
</dbReference>
<protein>
    <recommendedName>
        <fullName evidence="1">AAA-ATPase-like domain-containing protein</fullName>
    </recommendedName>
</protein>
<keyword evidence="3" id="KW-1185">Reference proteome</keyword>